<evidence type="ECO:0000256" key="5">
    <source>
        <dbReference type="ARBA" id="ARBA00022946"/>
    </source>
</evidence>
<dbReference type="InterPro" id="IPR029058">
    <property type="entry name" value="AB_hydrolase_fold"/>
</dbReference>
<sequence length="362" mass="39970">MCGLLALSLLPARPPSVQSCFPTCGLLALSSCPWRVWSWESCARSLGRVRNVPALLSPPGTEKLCWHPLLSEIGPCPNTLCPFSMCQTPCLSHLLSLFIAFHCIVCRLKSSVSFLTRPDRPNIAYQKLKGRNPGVIFLPGFNSNMNGQKATALEDFCKSLGHAFIRFDYTGCGSSDGKFEECTIGKWRKDVLSILDELTDGPQILVGSSMGGWLMLHAAIARPDKVAALVGVAVAADHVVTTFKGLPIEAQKEIEEKGEWKYRTKHNEAGYYSLTYDFIREAENHCVLNSPIPVTCPVRLIHGMEDGDVPWQISMQVADRVLSKDVDVILRKIGQHRMSDKEDTKLLVNTVDDLIDKLSTVA</sequence>
<comment type="catalytic activity">
    <reaction evidence="14">
        <text>mycophenolic acid O-acyl-beta-D-glucuronide + H2O = mycophenolate + D-glucuronate + H(+)</text>
        <dbReference type="Rhea" id="RHEA:34179"/>
        <dbReference type="ChEBI" id="CHEBI:15377"/>
        <dbReference type="ChEBI" id="CHEBI:15378"/>
        <dbReference type="ChEBI" id="CHEBI:58720"/>
        <dbReference type="ChEBI" id="CHEBI:62932"/>
        <dbReference type="ChEBI" id="CHEBI:66982"/>
        <dbReference type="EC" id="3.1.1.93"/>
    </reaction>
    <physiologicalReaction direction="left-to-right" evidence="14">
        <dbReference type="Rhea" id="RHEA:34180"/>
    </physiologicalReaction>
</comment>
<dbReference type="GO" id="GO:0102390">
    <property type="term" value="F:mycophenolic acid acyl-glucuronide esterase activity"/>
    <property type="evidence" value="ECO:0007669"/>
    <property type="project" value="UniProtKB-EC"/>
</dbReference>
<dbReference type="GO" id="GO:0005739">
    <property type="term" value="C:mitochondrion"/>
    <property type="evidence" value="ECO:0007669"/>
    <property type="project" value="UniProtKB-SubCell"/>
</dbReference>
<evidence type="ECO:0000259" key="16">
    <source>
        <dbReference type="Pfam" id="PF00561"/>
    </source>
</evidence>
<dbReference type="GO" id="GO:0005829">
    <property type="term" value="C:cytosol"/>
    <property type="evidence" value="ECO:0007669"/>
    <property type="project" value="Ensembl"/>
</dbReference>
<evidence type="ECO:0000256" key="2">
    <source>
        <dbReference type="ARBA" id="ARBA00008645"/>
    </source>
</evidence>
<evidence type="ECO:0000256" key="7">
    <source>
        <dbReference type="ARBA" id="ARBA00039132"/>
    </source>
</evidence>
<comment type="similarity">
    <text evidence="2">Belongs to the AB hydrolase superfamily.</text>
</comment>
<dbReference type="GO" id="GO:0008474">
    <property type="term" value="F:palmitoyl-(protein) hydrolase activity"/>
    <property type="evidence" value="ECO:0007669"/>
    <property type="project" value="UniProtKB-EC"/>
</dbReference>
<proteinExistence type="inferred from homology"/>
<dbReference type="GO" id="GO:0004553">
    <property type="term" value="F:hydrolase activity, hydrolyzing O-glycosyl compounds"/>
    <property type="evidence" value="ECO:0007669"/>
    <property type="project" value="Ensembl"/>
</dbReference>
<dbReference type="Gene3D" id="3.40.50.1820">
    <property type="entry name" value="alpha/beta hydrolase"/>
    <property type="match status" value="1"/>
</dbReference>
<evidence type="ECO:0000313" key="17">
    <source>
        <dbReference type="Ensembl" id="ENSFALP00000006616.2"/>
    </source>
</evidence>
<evidence type="ECO:0000256" key="4">
    <source>
        <dbReference type="ARBA" id="ARBA00022801"/>
    </source>
</evidence>
<evidence type="ECO:0000256" key="15">
    <source>
        <dbReference type="SAM" id="SignalP"/>
    </source>
</evidence>
<gene>
    <name evidence="17" type="primary">ABHD10</name>
</gene>
<keyword evidence="18" id="KW-1185">Reference proteome</keyword>
<feature type="domain" description="AB hydrolase-1" evidence="16">
    <location>
        <begin position="135"/>
        <end position="234"/>
    </location>
</feature>
<reference evidence="17" key="3">
    <citation type="submission" date="2025-09" db="UniProtKB">
        <authorList>
            <consortium name="Ensembl"/>
        </authorList>
    </citation>
    <scope>IDENTIFICATION</scope>
</reference>
<dbReference type="eggNOG" id="ENOG502QT21">
    <property type="taxonomic scope" value="Eukaryota"/>
</dbReference>
<evidence type="ECO:0000256" key="10">
    <source>
        <dbReference type="ARBA" id="ARBA00042645"/>
    </source>
</evidence>
<feature type="chain" id="PRO_5032574418" description="Palmitoyl-protein thioesterase ABHD10, mitochondrial" evidence="15">
    <location>
        <begin position="20"/>
        <end position="362"/>
    </location>
</feature>
<feature type="signal peptide" evidence="15">
    <location>
        <begin position="1"/>
        <end position="19"/>
    </location>
</feature>
<dbReference type="Pfam" id="PF00561">
    <property type="entry name" value="Abhydrolase_1"/>
    <property type="match status" value="1"/>
</dbReference>
<dbReference type="PANTHER" id="PTHR16138">
    <property type="entry name" value="MYCOPHENOLIC ACID ACYL-GLUCURONIDE ESTERASE, MITOCHONDRIAL"/>
    <property type="match status" value="1"/>
</dbReference>
<evidence type="ECO:0000256" key="12">
    <source>
        <dbReference type="ARBA" id="ARBA00046047"/>
    </source>
</evidence>
<evidence type="ECO:0000256" key="13">
    <source>
        <dbReference type="ARBA" id="ARBA00047409"/>
    </source>
</evidence>
<name>U3JV12_FICAL</name>
<evidence type="ECO:0000256" key="6">
    <source>
        <dbReference type="ARBA" id="ARBA00023128"/>
    </source>
</evidence>
<evidence type="ECO:0000256" key="8">
    <source>
        <dbReference type="ARBA" id="ARBA00039314"/>
    </source>
</evidence>
<evidence type="ECO:0000256" key="3">
    <source>
        <dbReference type="ARBA" id="ARBA00012423"/>
    </source>
</evidence>
<evidence type="ECO:0000313" key="18">
    <source>
        <dbReference type="Proteomes" id="UP000016665"/>
    </source>
</evidence>
<dbReference type="FunFam" id="3.40.50.1820:FF:000164">
    <property type="entry name" value="Mycophenolic acid acyl-glucuronide esterase, mitochondrial"/>
    <property type="match status" value="1"/>
</dbReference>
<dbReference type="AlphaFoldDB" id="U3JV12"/>
<dbReference type="STRING" id="59894.ENSFALP00000006616"/>
<accession>U3JV12</accession>
<dbReference type="InterPro" id="IPR052382">
    <property type="entry name" value="ABHD10_acyl-thioesterase"/>
</dbReference>
<dbReference type="EC" id="3.1.1.93" evidence="7"/>
<dbReference type="InterPro" id="IPR000073">
    <property type="entry name" value="AB_hydrolase_1"/>
</dbReference>
<dbReference type="EC" id="3.1.2.22" evidence="3"/>
<evidence type="ECO:0000256" key="9">
    <source>
        <dbReference type="ARBA" id="ARBA00041520"/>
    </source>
</evidence>
<comment type="function">
    <text evidence="12">Acts as an acyl-protein thioesterase that hydrolyzes fatty acids from acylated residues in proteins. Regulates the mitochondrial S-depalmitoylation of the nucleophilic active site residue of peroxiredoxin-5/PRDX5, a key antioxidant protein, therefore modulating mitochondrial antioxidant ability. Also catalyzes the deglucuronidation of mycophenolic acid acyl-glucuronide, an active metabolite of the immunosuppressant drug mycophenolate.</text>
</comment>
<comment type="catalytic activity">
    <reaction evidence="13">
        <text>S-hexadecanoyl-L-cysteinyl-[protein] + H2O = L-cysteinyl-[protein] + hexadecanoate + H(+)</text>
        <dbReference type="Rhea" id="RHEA:19233"/>
        <dbReference type="Rhea" id="RHEA-COMP:10131"/>
        <dbReference type="Rhea" id="RHEA-COMP:11032"/>
        <dbReference type="ChEBI" id="CHEBI:7896"/>
        <dbReference type="ChEBI" id="CHEBI:15377"/>
        <dbReference type="ChEBI" id="CHEBI:15378"/>
        <dbReference type="ChEBI" id="CHEBI:29950"/>
        <dbReference type="ChEBI" id="CHEBI:74151"/>
        <dbReference type="EC" id="3.1.2.22"/>
    </reaction>
    <physiologicalReaction direction="left-to-right" evidence="13">
        <dbReference type="Rhea" id="RHEA:19234"/>
    </physiologicalReaction>
</comment>
<dbReference type="ESTHER" id="fical-u3jv12">
    <property type="family name" value="ABHD10"/>
</dbReference>
<comment type="subcellular location">
    <subcellularLocation>
        <location evidence="1">Mitochondrion</location>
    </subcellularLocation>
</comment>
<organism evidence="17 18">
    <name type="scientific">Ficedula albicollis</name>
    <name type="common">Collared flycatcher</name>
    <name type="synonym">Muscicapa albicollis</name>
    <dbReference type="NCBI Taxonomy" id="59894"/>
    <lineage>
        <taxon>Eukaryota</taxon>
        <taxon>Metazoa</taxon>
        <taxon>Chordata</taxon>
        <taxon>Craniata</taxon>
        <taxon>Vertebrata</taxon>
        <taxon>Euteleostomi</taxon>
        <taxon>Archelosauria</taxon>
        <taxon>Archosauria</taxon>
        <taxon>Dinosauria</taxon>
        <taxon>Saurischia</taxon>
        <taxon>Theropoda</taxon>
        <taxon>Coelurosauria</taxon>
        <taxon>Aves</taxon>
        <taxon>Neognathae</taxon>
        <taxon>Neoaves</taxon>
        <taxon>Telluraves</taxon>
        <taxon>Australaves</taxon>
        <taxon>Passeriformes</taxon>
        <taxon>Muscicapidae</taxon>
        <taxon>Ficedula</taxon>
    </lineage>
</organism>
<dbReference type="Proteomes" id="UP000016665">
    <property type="component" value="Chromosome 1"/>
</dbReference>
<reference evidence="17 18" key="1">
    <citation type="journal article" date="2012" name="Nature">
        <title>The genomic landscape of species divergence in Ficedula flycatchers.</title>
        <authorList>
            <person name="Ellegren H."/>
            <person name="Smeds L."/>
            <person name="Burri R."/>
            <person name="Olason P.I."/>
            <person name="Backstrom N."/>
            <person name="Kawakami T."/>
            <person name="Kunstner A."/>
            <person name="Makinen H."/>
            <person name="Nadachowska-Brzyska K."/>
            <person name="Qvarnstrom A."/>
            <person name="Uebbing S."/>
            <person name="Wolf J.B."/>
        </authorList>
    </citation>
    <scope>NUCLEOTIDE SEQUENCE [LARGE SCALE GENOMIC DNA]</scope>
</reference>
<dbReference type="HOGENOM" id="CLU_066961_0_0_1"/>
<evidence type="ECO:0000256" key="11">
    <source>
        <dbReference type="ARBA" id="ARBA00042704"/>
    </source>
</evidence>
<dbReference type="PANTHER" id="PTHR16138:SF7">
    <property type="entry name" value="PALMITOYL-PROTEIN THIOESTERASE ABHD10, MITOCHONDRIAL"/>
    <property type="match status" value="1"/>
</dbReference>
<reference evidence="17" key="2">
    <citation type="submission" date="2025-08" db="UniProtKB">
        <authorList>
            <consortium name="Ensembl"/>
        </authorList>
    </citation>
    <scope>IDENTIFICATION</scope>
</reference>
<dbReference type="GeneTree" id="ENSGT00390000017765"/>
<dbReference type="Ensembl" id="ENSFALT00000006645.2">
    <property type="protein sequence ID" value="ENSFALP00000006616.2"/>
    <property type="gene ID" value="ENSFALG00000006342.2"/>
</dbReference>
<evidence type="ECO:0000256" key="14">
    <source>
        <dbReference type="ARBA" id="ARBA00047972"/>
    </source>
</evidence>
<keyword evidence="6" id="KW-0496">Mitochondrion</keyword>
<dbReference type="GO" id="GO:0006805">
    <property type="term" value="P:xenobiotic metabolic process"/>
    <property type="evidence" value="ECO:0007669"/>
    <property type="project" value="Ensembl"/>
</dbReference>
<keyword evidence="5" id="KW-0809">Transit peptide</keyword>
<evidence type="ECO:0000256" key="1">
    <source>
        <dbReference type="ARBA" id="ARBA00004173"/>
    </source>
</evidence>
<dbReference type="SUPFAM" id="SSF53474">
    <property type="entry name" value="alpha/beta-Hydrolases"/>
    <property type="match status" value="1"/>
</dbReference>
<keyword evidence="15" id="KW-0732">Signal</keyword>
<protein>
    <recommendedName>
        <fullName evidence="8">Palmitoyl-protein thioesterase ABHD10, mitochondrial</fullName>
        <ecNumber evidence="7">3.1.1.93</ecNumber>
        <ecNumber evidence="3">3.1.2.22</ecNumber>
    </recommendedName>
    <alternativeName>
        <fullName evidence="10">Acyl-protein thioesterase ABHD10</fullName>
    </alternativeName>
    <alternativeName>
        <fullName evidence="11">Alpha/beta hydrolase domain-containing protein 10</fullName>
    </alternativeName>
    <alternativeName>
        <fullName evidence="9">Mycophenolic acid acyl-glucuronide esterase, mitochondrial</fullName>
    </alternativeName>
</protein>
<keyword evidence="4" id="KW-0378">Hydrolase</keyword>